<evidence type="ECO:0000313" key="3">
    <source>
        <dbReference type="Proteomes" id="UP001458880"/>
    </source>
</evidence>
<evidence type="ECO:0000256" key="1">
    <source>
        <dbReference type="SAM" id="MobiDB-lite"/>
    </source>
</evidence>
<reference evidence="2 3" key="1">
    <citation type="journal article" date="2024" name="BMC Genomics">
        <title>De novo assembly and annotation of Popillia japonica's genome with initial clues to its potential as an invasive pest.</title>
        <authorList>
            <person name="Cucini C."/>
            <person name="Boschi S."/>
            <person name="Funari R."/>
            <person name="Cardaioli E."/>
            <person name="Iannotti N."/>
            <person name="Marturano G."/>
            <person name="Paoli F."/>
            <person name="Bruttini M."/>
            <person name="Carapelli A."/>
            <person name="Frati F."/>
            <person name="Nardi F."/>
        </authorList>
    </citation>
    <scope>NUCLEOTIDE SEQUENCE [LARGE SCALE GENOMIC DNA]</scope>
    <source>
        <strain evidence="2">DMR45628</strain>
    </source>
</reference>
<proteinExistence type="predicted"/>
<dbReference type="AlphaFoldDB" id="A0AAW1MFS9"/>
<dbReference type="EMBL" id="JASPKY010000050">
    <property type="protein sequence ID" value="KAK9745222.1"/>
    <property type="molecule type" value="Genomic_DNA"/>
</dbReference>
<feature type="compositionally biased region" description="Basic and acidic residues" evidence="1">
    <location>
        <begin position="1"/>
        <end position="10"/>
    </location>
</feature>
<accession>A0AAW1MFS9</accession>
<protein>
    <submittedName>
        <fullName evidence="2">Uncharacterized protein</fullName>
    </submittedName>
</protein>
<evidence type="ECO:0000313" key="2">
    <source>
        <dbReference type="EMBL" id="KAK9745222.1"/>
    </source>
</evidence>
<organism evidence="2 3">
    <name type="scientific">Popillia japonica</name>
    <name type="common">Japanese beetle</name>
    <dbReference type="NCBI Taxonomy" id="7064"/>
    <lineage>
        <taxon>Eukaryota</taxon>
        <taxon>Metazoa</taxon>
        <taxon>Ecdysozoa</taxon>
        <taxon>Arthropoda</taxon>
        <taxon>Hexapoda</taxon>
        <taxon>Insecta</taxon>
        <taxon>Pterygota</taxon>
        <taxon>Neoptera</taxon>
        <taxon>Endopterygota</taxon>
        <taxon>Coleoptera</taxon>
        <taxon>Polyphaga</taxon>
        <taxon>Scarabaeiformia</taxon>
        <taxon>Scarabaeidae</taxon>
        <taxon>Rutelinae</taxon>
        <taxon>Popillia</taxon>
    </lineage>
</organism>
<keyword evidence="3" id="KW-1185">Reference proteome</keyword>
<feature type="compositionally biased region" description="Basic and acidic residues" evidence="1">
    <location>
        <begin position="22"/>
        <end position="31"/>
    </location>
</feature>
<comment type="caution">
    <text evidence="2">The sequence shown here is derived from an EMBL/GenBank/DDBJ whole genome shotgun (WGS) entry which is preliminary data.</text>
</comment>
<name>A0AAW1MFS9_POPJA</name>
<sequence>MELHNFRSDPKSSSGANPKLTGKSDKNDTSRVEEFVDKLKSALASENNSEFKKINVVYGQGNSSKPHKGQVKVKISKIIEETKSECDFRETDDDDNAKKIVRKSQSAKKK</sequence>
<gene>
    <name evidence="2" type="ORF">QE152_g7016</name>
</gene>
<dbReference type="Proteomes" id="UP001458880">
    <property type="component" value="Unassembled WGS sequence"/>
</dbReference>
<feature type="region of interest" description="Disordered" evidence="1">
    <location>
        <begin position="1"/>
        <end position="31"/>
    </location>
</feature>